<name>A0ABN2EPX9_9ACTN</name>
<dbReference type="Proteomes" id="UP001500064">
    <property type="component" value="Unassembled WGS sequence"/>
</dbReference>
<keyword evidence="2" id="KW-1185">Reference proteome</keyword>
<accession>A0ABN2EPX9</accession>
<sequence length="367" mass="40201">MPLIPPTPGWVFQDPRRQRGVVRRLLQRLPGNCLSQLARGRWRAVVRLTAASVLLGVAALWQYTSAIQPFPSVGDPGMIRIVSGHMSGSVTVEGEVIGESLRLAIHVPVPASTETTGRCVPVTLEFDRVPVVQVTSLAGRPISSRLDFRDVDQRIFTATAQACAWAQPSALVVVEGELDEPLVVTTGSVTSVRLPAIEGPVQSEAPSSFSVAWVVESPANDLKAEVVSPGYRGPGLRWPAADDDVVFALKHWYSDERFGTFTSVSAEKAANRSLFWAGLLAGAAVSVLAWAGELVLEGRRERGVEERRRQEREELIERVADVVTLRVVSALEGRAAAEEARPQRPSRRRSWWRLVQRLRGRSSPTRS</sequence>
<organism evidence="1 2">
    <name type="scientific">Nonomuraea maheshkhaliensis</name>
    <dbReference type="NCBI Taxonomy" id="419590"/>
    <lineage>
        <taxon>Bacteria</taxon>
        <taxon>Bacillati</taxon>
        <taxon>Actinomycetota</taxon>
        <taxon>Actinomycetes</taxon>
        <taxon>Streptosporangiales</taxon>
        <taxon>Streptosporangiaceae</taxon>
        <taxon>Nonomuraea</taxon>
    </lineage>
</organism>
<proteinExistence type="predicted"/>
<evidence type="ECO:0000313" key="1">
    <source>
        <dbReference type="EMBL" id="GAA1613497.1"/>
    </source>
</evidence>
<dbReference type="EMBL" id="BAAAMU010000003">
    <property type="protein sequence ID" value="GAA1613497.1"/>
    <property type="molecule type" value="Genomic_DNA"/>
</dbReference>
<comment type="caution">
    <text evidence="1">The sequence shown here is derived from an EMBL/GenBank/DDBJ whole genome shotgun (WGS) entry which is preliminary data.</text>
</comment>
<gene>
    <name evidence="1" type="ORF">GCM10009733_006990</name>
</gene>
<evidence type="ECO:0000313" key="2">
    <source>
        <dbReference type="Proteomes" id="UP001500064"/>
    </source>
</evidence>
<reference evidence="1 2" key="1">
    <citation type="journal article" date="2019" name="Int. J. Syst. Evol. Microbiol.">
        <title>The Global Catalogue of Microorganisms (GCM) 10K type strain sequencing project: providing services to taxonomists for standard genome sequencing and annotation.</title>
        <authorList>
            <consortium name="The Broad Institute Genomics Platform"/>
            <consortium name="The Broad Institute Genome Sequencing Center for Infectious Disease"/>
            <person name="Wu L."/>
            <person name="Ma J."/>
        </authorList>
    </citation>
    <scope>NUCLEOTIDE SEQUENCE [LARGE SCALE GENOMIC DNA]</scope>
    <source>
        <strain evidence="1 2">JCM 13929</strain>
    </source>
</reference>
<protein>
    <submittedName>
        <fullName evidence="1">Uncharacterized protein</fullName>
    </submittedName>
</protein>